<feature type="chain" id="PRO_5015520859" description="Lipoprotein" evidence="1">
    <location>
        <begin position="19"/>
        <end position="110"/>
    </location>
</feature>
<accession>A0A2T7FVA4</accession>
<dbReference type="PROSITE" id="PS51257">
    <property type="entry name" value="PROKAR_LIPOPROTEIN"/>
    <property type="match status" value="1"/>
</dbReference>
<dbReference type="EMBL" id="QCYG01000007">
    <property type="protein sequence ID" value="PVA06104.1"/>
    <property type="molecule type" value="Genomic_DNA"/>
</dbReference>
<dbReference type="Proteomes" id="UP000244817">
    <property type="component" value="Unassembled WGS sequence"/>
</dbReference>
<keyword evidence="1" id="KW-0732">Signal</keyword>
<evidence type="ECO:0000313" key="3">
    <source>
        <dbReference type="Proteomes" id="UP000244817"/>
    </source>
</evidence>
<evidence type="ECO:0008006" key="4">
    <source>
        <dbReference type="Google" id="ProtNLM"/>
    </source>
</evidence>
<keyword evidence="3" id="KW-1185">Reference proteome</keyword>
<reference evidence="2 3" key="1">
    <citation type="submission" date="2018-04" db="EMBL/GenBank/DDBJ databases">
        <title>Pelagivirga bohaiensis gen. nov., sp. nov., a bacterium isolated from the Bohai Sea.</title>
        <authorList>
            <person name="Ji X."/>
        </authorList>
    </citation>
    <scope>NUCLEOTIDE SEQUENCE [LARGE SCALE GENOMIC DNA]</scope>
    <source>
        <strain evidence="2 3">BH-SD16</strain>
    </source>
</reference>
<dbReference type="RefSeq" id="WP_108641472.1">
    <property type="nucleotide sequence ID" value="NZ_QCYG01000007.1"/>
</dbReference>
<evidence type="ECO:0000313" key="2">
    <source>
        <dbReference type="EMBL" id="PVA06104.1"/>
    </source>
</evidence>
<gene>
    <name evidence="2" type="ORF">DC363_12390</name>
</gene>
<feature type="signal peptide" evidence="1">
    <location>
        <begin position="1"/>
        <end position="18"/>
    </location>
</feature>
<dbReference type="AlphaFoldDB" id="A0A2T7FVA4"/>
<comment type="caution">
    <text evidence="2">The sequence shown here is derived from an EMBL/GenBank/DDBJ whole genome shotgun (WGS) entry which is preliminary data.</text>
</comment>
<evidence type="ECO:0000256" key="1">
    <source>
        <dbReference type="SAM" id="SignalP"/>
    </source>
</evidence>
<name>A0A2T7FVA4_9RHOB</name>
<sequence>MRRFLLSSAVLVTLAACAKQPENIAAIPVSGNPYGSYSCSQLAAERLQITQQLAGVEAEQRSAANSDAIGVFLIGLPVSSMSGNDKEAAIGVARGRINEIDRVKLARGCR</sequence>
<dbReference type="OrthoDB" id="7916154at2"/>
<protein>
    <recommendedName>
        <fullName evidence="4">Lipoprotein</fullName>
    </recommendedName>
</protein>
<proteinExistence type="predicted"/>
<organism evidence="2 3">
    <name type="scientific">Thalassorhabdomicrobium marinisediminis</name>
    <dbReference type="NCBI Taxonomy" id="2170577"/>
    <lineage>
        <taxon>Bacteria</taxon>
        <taxon>Pseudomonadati</taxon>
        <taxon>Pseudomonadota</taxon>
        <taxon>Alphaproteobacteria</taxon>
        <taxon>Rhodobacterales</taxon>
        <taxon>Paracoccaceae</taxon>
        <taxon>Thalassorhabdomicrobium</taxon>
    </lineage>
</organism>